<keyword evidence="3" id="KW-1185">Reference proteome</keyword>
<protein>
    <submittedName>
        <fullName evidence="2">Uncharacterized protein</fullName>
    </submittedName>
</protein>
<dbReference type="EMBL" id="CP060790">
    <property type="protein sequence ID" value="QNP58902.1"/>
    <property type="molecule type" value="Genomic_DNA"/>
</dbReference>
<accession>A0A7H0HED6</accession>
<dbReference type="Proteomes" id="UP000516057">
    <property type="component" value="Chromosome"/>
</dbReference>
<dbReference type="KEGG" id="amon:H9L24_18585"/>
<evidence type="ECO:0000256" key="1">
    <source>
        <dbReference type="SAM" id="MobiDB-lite"/>
    </source>
</evidence>
<proteinExistence type="predicted"/>
<gene>
    <name evidence="2" type="ORF">H9L24_18585</name>
</gene>
<feature type="region of interest" description="Disordered" evidence="1">
    <location>
        <begin position="184"/>
        <end position="203"/>
    </location>
</feature>
<dbReference type="AlphaFoldDB" id="A0A7H0HED6"/>
<sequence length="224" mass="23962">MPPSPAAPYSTPLGWHTVARAFGQRMPTALGLENAIATVEDAVMPAARALPPEPVTLHTASPLLREVALAAGADLGARPARLSRAAVEHLFNRLADQVHRPGHADPALPQRPDFAAALLILREALHHWGWSGWSWRGESTAWCWSIPGRHCHGISARSAPINSITGPVACSPCKTVRGAATGWSNHRGHGRIGPTGAPLPWSPPDSPASRWELLRDEIPMVIVL</sequence>
<evidence type="ECO:0000313" key="2">
    <source>
        <dbReference type="EMBL" id="QNP58902.1"/>
    </source>
</evidence>
<evidence type="ECO:0000313" key="3">
    <source>
        <dbReference type="Proteomes" id="UP000516057"/>
    </source>
</evidence>
<organism evidence="2 3">
    <name type="scientific">Paenacidovorax monticola</name>
    <dbReference type="NCBI Taxonomy" id="1926868"/>
    <lineage>
        <taxon>Bacteria</taxon>
        <taxon>Pseudomonadati</taxon>
        <taxon>Pseudomonadota</taxon>
        <taxon>Betaproteobacteria</taxon>
        <taxon>Burkholderiales</taxon>
        <taxon>Comamonadaceae</taxon>
        <taxon>Paenacidovorax</taxon>
    </lineage>
</organism>
<reference evidence="2 3" key="1">
    <citation type="submission" date="2020-08" db="EMBL/GenBank/DDBJ databases">
        <title>Genome sequence of Acidovorax monticola KACC 19171T.</title>
        <authorList>
            <person name="Hyun D.-W."/>
            <person name="Bae J.-W."/>
        </authorList>
    </citation>
    <scope>NUCLEOTIDE SEQUENCE [LARGE SCALE GENOMIC DNA]</scope>
    <source>
        <strain evidence="2 3">KACC 19171</strain>
    </source>
</reference>
<name>A0A7H0HED6_9BURK</name>
<dbReference type="RefSeq" id="WP_187735887.1">
    <property type="nucleotide sequence ID" value="NZ_CP060790.1"/>
</dbReference>